<dbReference type="PRINTS" id="PR00689">
    <property type="entry name" value="ACOABINDINGP"/>
</dbReference>
<dbReference type="PROSITE" id="PS51228">
    <property type="entry name" value="ACB_2"/>
    <property type="match status" value="1"/>
</dbReference>
<accession>A0A0C9YJN1</accession>
<dbReference type="GO" id="GO:0006631">
    <property type="term" value="P:fatty acid metabolic process"/>
    <property type="evidence" value="ECO:0007669"/>
    <property type="project" value="TreeGrafter"/>
</dbReference>
<feature type="domain" description="ACB" evidence="3">
    <location>
        <begin position="5"/>
        <end position="94"/>
    </location>
</feature>
<dbReference type="HOGENOM" id="CLU_118853_1_0_1"/>
<dbReference type="GO" id="GO:0000062">
    <property type="term" value="F:fatty-acyl-CoA binding"/>
    <property type="evidence" value="ECO:0007669"/>
    <property type="project" value="InterPro"/>
</dbReference>
<dbReference type="Gene3D" id="1.20.80.10">
    <property type="match status" value="1"/>
</dbReference>
<protein>
    <recommendedName>
        <fullName evidence="3">ACB domain-containing protein</fullName>
    </recommendedName>
</protein>
<sequence>MTLTLDEKFEKAYKFVQAQPKEGPFQPTQDRKLKYYKYYKQATEGDVSTPRPGMFDFVGKAKWDAHESVKGLSKEEAKQKYIELLVEDLEQITDKPEDMVQVVADLKA</sequence>
<evidence type="ECO:0000259" key="3">
    <source>
        <dbReference type="PROSITE" id="PS51228"/>
    </source>
</evidence>
<dbReference type="OrthoDB" id="346910at2759"/>
<organism evidence="4 5">
    <name type="scientific">Pisolithus microcarpus 441</name>
    <dbReference type="NCBI Taxonomy" id="765257"/>
    <lineage>
        <taxon>Eukaryota</taxon>
        <taxon>Fungi</taxon>
        <taxon>Dikarya</taxon>
        <taxon>Basidiomycota</taxon>
        <taxon>Agaricomycotina</taxon>
        <taxon>Agaricomycetes</taxon>
        <taxon>Agaricomycetidae</taxon>
        <taxon>Boletales</taxon>
        <taxon>Sclerodermatineae</taxon>
        <taxon>Pisolithaceae</taxon>
        <taxon>Pisolithus</taxon>
    </lineage>
</organism>
<evidence type="ECO:0000256" key="1">
    <source>
        <dbReference type="ARBA" id="ARBA00005567"/>
    </source>
</evidence>
<keyword evidence="2" id="KW-0446">Lipid-binding</keyword>
<dbReference type="InterPro" id="IPR014352">
    <property type="entry name" value="FERM/acyl-CoA-bd_prot_sf"/>
</dbReference>
<dbReference type="Proteomes" id="UP000054018">
    <property type="component" value="Unassembled WGS sequence"/>
</dbReference>
<dbReference type="PANTHER" id="PTHR23310:SF62">
    <property type="entry name" value="ACYL-COA BINDING PROTEIN 1, ISOFORM A"/>
    <property type="match status" value="1"/>
</dbReference>
<dbReference type="AlphaFoldDB" id="A0A0C9YJN1"/>
<evidence type="ECO:0000313" key="4">
    <source>
        <dbReference type="EMBL" id="KIK16896.1"/>
    </source>
</evidence>
<gene>
    <name evidence="4" type="ORF">PISMIDRAFT_685902</name>
</gene>
<proteinExistence type="inferred from homology"/>
<reference evidence="4 5" key="1">
    <citation type="submission" date="2014-04" db="EMBL/GenBank/DDBJ databases">
        <authorList>
            <consortium name="DOE Joint Genome Institute"/>
            <person name="Kuo A."/>
            <person name="Kohler A."/>
            <person name="Costa M.D."/>
            <person name="Nagy L.G."/>
            <person name="Floudas D."/>
            <person name="Copeland A."/>
            <person name="Barry K.W."/>
            <person name="Cichocki N."/>
            <person name="Veneault-Fourrey C."/>
            <person name="LaButti K."/>
            <person name="Lindquist E.A."/>
            <person name="Lipzen A."/>
            <person name="Lundell T."/>
            <person name="Morin E."/>
            <person name="Murat C."/>
            <person name="Sun H."/>
            <person name="Tunlid A."/>
            <person name="Henrissat B."/>
            <person name="Grigoriev I.V."/>
            <person name="Hibbett D.S."/>
            <person name="Martin F."/>
            <person name="Nordberg H.P."/>
            <person name="Cantor M.N."/>
            <person name="Hua S.X."/>
        </authorList>
    </citation>
    <scope>NUCLEOTIDE SEQUENCE [LARGE SCALE GENOMIC DNA]</scope>
    <source>
        <strain evidence="4 5">441</strain>
    </source>
</reference>
<dbReference type="PANTHER" id="PTHR23310">
    <property type="entry name" value="ACYL-COA-BINDING PROTEIN, ACBP"/>
    <property type="match status" value="1"/>
</dbReference>
<dbReference type="FunFam" id="1.20.80.10:FF:000010">
    <property type="entry name" value="Acyl-CoA-binding domain-containing protein 5"/>
    <property type="match status" value="1"/>
</dbReference>
<dbReference type="STRING" id="765257.A0A0C9YJN1"/>
<name>A0A0C9YJN1_9AGAM</name>
<evidence type="ECO:0000256" key="2">
    <source>
        <dbReference type="ARBA" id="ARBA00023121"/>
    </source>
</evidence>
<dbReference type="InterPro" id="IPR035984">
    <property type="entry name" value="Acyl-CoA-binding_sf"/>
</dbReference>
<dbReference type="SUPFAM" id="SSF47027">
    <property type="entry name" value="Acyl-CoA binding protein"/>
    <property type="match status" value="1"/>
</dbReference>
<comment type="similarity">
    <text evidence="1">Belongs to the ACBP family.</text>
</comment>
<dbReference type="EMBL" id="KN833844">
    <property type="protein sequence ID" value="KIK16896.1"/>
    <property type="molecule type" value="Genomic_DNA"/>
</dbReference>
<dbReference type="Pfam" id="PF00887">
    <property type="entry name" value="ACBP"/>
    <property type="match status" value="1"/>
</dbReference>
<dbReference type="InterPro" id="IPR000582">
    <property type="entry name" value="Acyl-CoA-binding_protein"/>
</dbReference>
<evidence type="ECO:0000313" key="5">
    <source>
        <dbReference type="Proteomes" id="UP000054018"/>
    </source>
</evidence>
<keyword evidence="5" id="KW-1185">Reference proteome</keyword>
<reference evidence="5" key="2">
    <citation type="submission" date="2015-01" db="EMBL/GenBank/DDBJ databases">
        <title>Evolutionary Origins and Diversification of the Mycorrhizal Mutualists.</title>
        <authorList>
            <consortium name="DOE Joint Genome Institute"/>
            <consortium name="Mycorrhizal Genomics Consortium"/>
            <person name="Kohler A."/>
            <person name="Kuo A."/>
            <person name="Nagy L.G."/>
            <person name="Floudas D."/>
            <person name="Copeland A."/>
            <person name="Barry K.W."/>
            <person name="Cichocki N."/>
            <person name="Veneault-Fourrey C."/>
            <person name="LaButti K."/>
            <person name="Lindquist E.A."/>
            <person name="Lipzen A."/>
            <person name="Lundell T."/>
            <person name="Morin E."/>
            <person name="Murat C."/>
            <person name="Riley R."/>
            <person name="Ohm R."/>
            <person name="Sun H."/>
            <person name="Tunlid A."/>
            <person name="Henrissat B."/>
            <person name="Grigoriev I.V."/>
            <person name="Hibbett D.S."/>
            <person name="Martin F."/>
        </authorList>
    </citation>
    <scope>NUCLEOTIDE SEQUENCE [LARGE SCALE GENOMIC DNA]</scope>
    <source>
        <strain evidence="5">441</strain>
    </source>
</reference>